<evidence type="ECO:0000259" key="3">
    <source>
        <dbReference type="PROSITE" id="PS50914"/>
    </source>
</evidence>
<dbReference type="PANTHER" id="PTHR34606:SF4">
    <property type="entry name" value="OUTER MEMBRANE LIPOPROTEIN DOLP"/>
    <property type="match status" value="1"/>
</dbReference>
<dbReference type="KEGG" id="xyk:GT347_10555"/>
<name>A0A857J6E7_9BURK</name>
<dbReference type="EMBL" id="CP047650">
    <property type="protein sequence ID" value="QHI98395.1"/>
    <property type="molecule type" value="Genomic_DNA"/>
</dbReference>
<dbReference type="PANTHER" id="PTHR34606">
    <property type="entry name" value="BON DOMAIN-CONTAINING PROTEIN"/>
    <property type="match status" value="1"/>
</dbReference>
<dbReference type="Gene3D" id="3.30.1340.30">
    <property type="match status" value="1"/>
</dbReference>
<evidence type="ECO:0000313" key="4">
    <source>
        <dbReference type="EMBL" id="QHI98395.1"/>
    </source>
</evidence>
<dbReference type="PROSITE" id="PS50914">
    <property type="entry name" value="BON"/>
    <property type="match status" value="2"/>
</dbReference>
<feature type="compositionally biased region" description="Low complexity" evidence="2">
    <location>
        <begin position="237"/>
        <end position="249"/>
    </location>
</feature>
<reference evidence="4 5" key="1">
    <citation type="submission" date="2020-01" db="EMBL/GenBank/DDBJ databases">
        <title>Genome sequencing of strain KACC 21265.</title>
        <authorList>
            <person name="Heo J."/>
            <person name="Kim S.-J."/>
            <person name="Kim J.-S."/>
            <person name="Hong S.-B."/>
            <person name="Kwon S.-W."/>
        </authorList>
    </citation>
    <scope>NUCLEOTIDE SEQUENCE [LARGE SCALE GENOMIC DNA]</scope>
    <source>
        <strain evidence="4 5">KACC 21265</strain>
    </source>
</reference>
<feature type="domain" description="BON" evidence="3">
    <location>
        <begin position="60"/>
        <end position="127"/>
    </location>
</feature>
<accession>A0A857J6E7</accession>
<gene>
    <name evidence="4" type="ORF">GT347_10555</name>
</gene>
<dbReference type="AlphaFoldDB" id="A0A857J6E7"/>
<feature type="compositionally biased region" description="Low complexity" evidence="2">
    <location>
        <begin position="213"/>
        <end position="223"/>
    </location>
</feature>
<dbReference type="RefSeq" id="WP_160551912.1">
    <property type="nucleotide sequence ID" value="NZ_CP047650.1"/>
</dbReference>
<feature type="compositionally biased region" description="Pro residues" evidence="2">
    <location>
        <begin position="224"/>
        <end position="236"/>
    </location>
</feature>
<dbReference type="Pfam" id="PF04972">
    <property type="entry name" value="BON"/>
    <property type="match status" value="2"/>
</dbReference>
<feature type="region of interest" description="Disordered" evidence="2">
    <location>
        <begin position="213"/>
        <end position="249"/>
    </location>
</feature>
<dbReference type="Proteomes" id="UP000464787">
    <property type="component" value="Chromosome"/>
</dbReference>
<dbReference type="InterPro" id="IPR014004">
    <property type="entry name" value="Transpt-assoc_nodulatn_dom_bac"/>
</dbReference>
<evidence type="ECO:0000256" key="2">
    <source>
        <dbReference type="SAM" id="MobiDB-lite"/>
    </source>
</evidence>
<proteinExistence type="predicted"/>
<sequence>MTSITIPSSFSRLRLPATALAGLALLTALNGCVPLVVGGAAVAGTGMVVTDRRTAGTQLEDESIEQRSGSAVRTNFGDRVHVNVTSYNRQVLLTGEVPTAQDKERVEQYVSRVENVRGVVNALDVAPASSFSQRSQDSLITAKVKASFVDAKDIYSNAFKVSTERGVVYLMGRVSKREADRTAEIARGVSGVSKVVRVYELISEQELAELGRQQAPAASTATPAPAPVAAPAPAPAAAPQGGAVVTPVR</sequence>
<keyword evidence="5" id="KW-1185">Reference proteome</keyword>
<keyword evidence="1" id="KW-0732">Signal</keyword>
<dbReference type="SMART" id="SM00749">
    <property type="entry name" value="BON"/>
    <property type="match status" value="2"/>
</dbReference>
<feature type="domain" description="BON" evidence="3">
    <location>
        <begin position="136"/>
        <end position="203"/>
    </location>
</feature>
<dbReference type="InterPro" id="IPR007055">
    <property type="entry name" value="BON_dom"/>
</dbReference>
<evidence type="ECO:0000256" key="1">
    <source>
        <dbReference type="ARBA" id="ARBA00022729"/>
    </source>
</evidence>
<dbReference type="InterPro" id="IPR051686">
    <property type="entry name" value="Lipoprotein_DolP"/>
</dbReference>
<organism evidence="4 5">
    <name type="scientific">Xylophilus rhododendri</name>
    <dbReference type="NCBI Taxonomy" id="2697032"/>
    <lineage>
        <taxon>Bacteria</taxon>
        <taxon>Pseudomonadati</taxon>
        <taxon>Pseudomonadota</taxon>
        <taxon>Betaproteobacteria</taxon>
        <taxon>Burkholderiales</taxon>
        <taxon>Xylophilus</taxon>
    </lineage>
</organism>
<evidence type="ECO:0000313" key="5">
    <source>
        <dbReference type="Proteomes" id="UP000464787"/>
    </source>
</evidence>
<protein>
    <submittedName>
        <fullName evidence="4">BON domain-containing protein</fullName>
    </submittedName>
</protein>